<accession>A0ABN1R2S3</accession>
<dbReference type="Proteomes" id="UP001500542">
    <property type="component" value="Unassembled WGS sequence"/>
</dbReference>
<gene>
    <name evidence="1" type="ORF">GCM10009554_51970</name>
</gene>
<dbReference type="EMBL" id="BAAAHK010000013">
    <property type="protein sequence ID" value="GAA0951085.1"/>
    <property type="molecule type" value="Genomic_DNA"/>
</dbReference>
<sequence>MPTYTDLPELAELLPEADVIDVKTATGSVTLREFTAGALSLESRAGQALFALRVPVAKLLRLEMTGMPSRTRLRPEDVSFTPGDQLAFFTVDRGEEEHYLLLKVTDNHLFAYLAIIVDDSGPVRAFKVVTLVHYLRTAGRLYFNLIRPFHHVAIRFMCRSGVNYRK</sequence>
<comment type="caution">
    <text evidence="1">The sequence shown here is derived from an EMBL/GenBank/DDBJ whole genome shotgun (WGS) entry which is preliminary data.</text>
</comment>
<dbReference type="RefSeq" id="WP_343975327.1">
    <property type="nucleotide sequence ID" value="NZ_BAAAHK010000013.1"/>
</dbReference>
<name>A0ABN1R2S3_9ACTN</name>
<reference evidence="1 2" key="1">
    <citation type="journal article" date="2019" name="Int. J. Syst. Evol. Microbiol.">
        <title>The Global Catalogue of Microorganisms (GCM) 10K type strain sequencing project: providing services to taxonomists for standard genome sequencing and annotation.</title>
        <authorList>
            <consortium name="The Broad Institute Genomics Platform"/>
            <consortium name="The Broad Institute Genome Sequencing Center for Infectious Disease"/>
            <person name="Wu L."/>
            <person name="Ma J."/>
        </authorList>
    </citation>
    <scope>NUCLEOTIDE SEQUENCE [LARGE SCALE GENOMIC DNA]</scope>
    <source>
        <strain evidence="1 2">JCM 10977</strain>
    </source>
</reference>
<dbReference type="InterPro" id="IPR021295">
    <property type="entry name" value="DUF2867"/>
</dbReference>
<organism evidence="1 2">
    <name type="scientific">Kribbella koreensis</name>
    <dbReference type="NCBI Taxonomy" id="57909"/>
    <lineage>
        <taxon>Bacteria</taxon>
        <taxon>Bacillati</taxon>
        <taxon>Actinomycetota</taxon>
        <taxon>Actinomycetes</taxon>
        <taxon>Propionibacteriales</taxon>
        <taxon>Kribbellaceae</taxon>
        <taxon>Kribbella</taxon>
    </lineage>
</organism>
<proteinExistence type="predicted"/>
<evidence type="ECO:0000313" key="1">
    <source>
        <dbReference type="EMBL" id="GAA0951085.1"/>
    </source>
</evidence>
<dbReference type="Pfam" id="PF11066">
    <property type="entry name" value="DUF2867"/>
    <property type="match status" value="1"/>
</dbReference>
<keyword evidence="2" id="KW-1185">Reference proteome</keyword>
<evidence type="ECO:0000313" key="2">
    <source>
        <dbReference type="Proteomes" id="UP001500542"/>
    </source>
</evidence>
<protein>
    <submittedName>
        <fullName evidence="1">DUF2867 domain-containing protein</fullName>
    </submittedName>
</protein>